<protein>
    <submittedName>
        <fullName evidence="1">Uncharacterized protein</fullName>
    </submittedName>
</protein>
<gene>
    <name evidence="1" type="ORF">KP79_PYT01283</name>
</gene>
<comment type="caution">
    <text evidence="1">The sequence shown here is derived from an EMBL/GenBank/DDBJ whole genome shotgun (WGS) entry which is preliminary data.</text>
</comment>
<keyword evidence="2" id="KW-1185">Reference proteome</keyword>
<evidence type="ECO:0000313" key="2">
    <source>
        <dbReference type="Proteomes" id="UP000242188"/>
    </source>
</evidence>
<proteinExistence type="predicted"/>
<reference evidence="1 2" key="1">
    <citation type="journal article" date="2017" name="Nat. Ecol. Evol.">
        <title>Scallop genome provides insights into evolution of bilaterian karyotype and development.</title>
        <authorList>
            <person name="Wang S."/>
            <person name="Zhang J."/>
            <person name="Jiao W."/>
            <person name="Li J."/>
            <person name="Xun X."/>
            <person name="Sun Y."/>
            <person name="Guo X."/>
            <person name="Huan P."/>
            <person name="Dong B."/>
            <person name="Zhang L."/>
            <person name="Hu X."/>
            <person name="Sun X."/>
            <person name="Wang J."/>
            <person name="Zhao C."/>
            <person name="Wang Y."/>
            <person name="Wang D."/>
            <person name="Huang X."/>
            <person name="Wang R."/>
            <person name="Lv J."/>
            <person name="Li Y."/>
            <person name="Zhang Z."/>
            <person name="Liu B."/>
            <person name="Lu W."/>
            <person name="Hui Y."/>
            <person name="Liang J."/>
            <person name="Zhou Z."/>
            <person name="Hou R."/>
            <person name="Li X."/>
            <person name="Liu Y."/>
            <person name="Li H."/>
            <person name="Ning X."/>
            <person name="Lin Y."/>
            <person name="Zhao L."/>
            <person name="Xing Q."/>
            <person name="Dou J."/>
            <person name="Li Y."/>
            <person name="Mao J."/>
            <person name="Guo H."/>
            <person name="Dou H."/>
            <person name="Li T."/>
            <person name="Mu C."/>
            <person name="Jiang W."/>
            <person name="Fu Q."/>
            <person name="Fu X."/>
            <person name="Miao Y."/>
            <person name="Liu J."/>
            <person name="Yu Q."/>
            <person name="Li R."/>
            <person name="Liao H."/>
            <person name="Li X."/>
            <person name="Kong Y."/>
            <person name="Jiang Z."/>
            <person name="Chourrout D."/>
            <person name="Li R."/>
            <person name="Bao Z."/>
        </authorList>
    </citation>
    <scope>NUCLEOTIDE SEQUENCE [LARGE SCALE GENOMIC DNA]</scope>
    <source>
        <strain evidence="1 2">PY_sf001</strain>
    </source>
</reference>
<organism evidence="1 2">
    <name type="scientific">Mizuhopecten yessoensis</name>
    <name type="common">Japanese scallop</name>
    <name type="synonym">Patinopecten yessoensis</name>
    <dbReference type="NCBI Taxonomy" id="6573"/>
    <lineage>
        <taxon>Eukaryota</taxon>
        <taxon>Metazoa</taxon>
        <taxon>Spiralia</taxon>
        <taxon>Lophotrochozoa</taxon>
        <taxon>Mollusca</taxon>
        <taxon>Bivalvia</taxon>
        <taxon>Autobranchia</taxon>
        <taxon>Pteriomorphia</taxon>
        <taxon>Pectinida</taxon>
        <taxon>Pectinoidea</taxon>
        <taxon>Pectinidae</taxon>
        <taxon>Mizuhopecten</taxon>
    </lineage>
</organism>
<dbReference type="AlphaFoldDB" id="A0A210QGE7"/>
<dbReference type="Proteomes" id="UP000242188">
    <property type="component" value="Unassembled WGS sequence"/>
</dbReference>
<name>A0A210QGE7_MIZYE</name>
<evidence type="ECO:0000313" key="1">
    <source>
        <dbReference type="EMBL" id="OWF47691.1"/>
    </source>
</evidence>
<sequence>MKETFNNVNTIAVLNMPSPRRQFVTKRMIRSPVETQQTKKCISTSSHPPLKIKVVTQVKLTAFADITNVTRIPESTKPKRTATRSLGTAFETVPTQELHGEVEFNYFVCILLNQFERYITYSLSHW</sequence>
<accession>A0A210QGE7</accession>
<dbReference type="EMBL" id="NEDP02003823">
    <property type="protein sequence ID" value="OWF47691.1"/>
    <property type="molecule type" value="Genomic_DNA"/>
</dbReference>